<evidence type="ECO:0000256" key="8">
    <source>
        <dbReference type="SAM" id="Coils"/>
    </source>
</evidence>
<dbReference type="GO" id="GO:0000709">
    <property type="term" value="P:meiotic joint molecule formation"/>
    <property type="evidence" value="ECO:0007669"/>
    <property type="project" value="TreeGrafter"/>
</dbReference>
<comment type="similarity">
    <text evidence="2">Belongs to the HOP2 family.</text>
</comment>
<dbReference type="InterPro" id="IPR040661">
    <property type="entry name" value="LZ3wCH"/>
</dbReference>
<reference evidence="11" key="1">
    <citation type="submission" date="2013-04" db="EMBL/GenBank/DDBJ databases">
        <authorList>
            <person name="Qu J."/>
            <person name="Murali S.C."/>
            <person name="Bandaranaike D."/>
            <person name="Bellair M."/>
            <person name="Blankenburg K."/>
            <person name="Chao H."/>
            <person name="Dinh H."/>
            <person name="Doddapaneni H."/>
            <person name="Downs B."/>
            <person name="Dugan-Rocha S."/>
            <person name="Elkadiri S."/>
            <person name="Gnanaolivu R.D."/>
            <person name="Hernandez B."/>
            <person name="Javaid M."/>
            <person name="Jayaseelan J.C."/>
            <person name="Lee S."/>
            <person name="Li M."/>
            <person name="Ming W."/>
            <person name="Munidasa M."/>
            <person name="Muniz J."/>
            <person name="Nguyen L."/>
            <person name="Ongeri F."/>
            <person name="Osuji N."/>
            <person name="Pu L.-L."/>
            <person name="Puazo M."/>
            <person name="Qu C."/>
            <person name="Quiroz J."/>
            <person name="Raj R."/>
            <person name="Weissenberger G."/>
            <person name="Xin Y."/>
            <person name="Zou X."/>
            <person name="Han Y."/>
            <person name="Richards S."/>
            <person name="Worley K."/>
            <person name="Muzny D."/>
            <person name="Gibbs R."/>
        </authorList>
    </citation>
    <scope>NUCLEOTIDE SEQUENCE</scope>
    <source>
        <strain evidence="11">Sampled in the wild</strain>
    </source>
</reference>
<proteinExistence type="inferred from homology"/>
<evidence type="ECO:0000256" key="3">
    <source>
        <dbReference type="ARBA" id="ARBA00016093"/>
    </source>
</evidence>
<accession>A0A8K0P7T0</accession>
<dbReference type="PANTHER" id="PTHR15938:SF0">
    <property type="entry name" value="HOMOLOGOUS-PAIRING PROTEIN 2 HOMOLOG"/>
    <property type="match status" value="1"/>
</dbReference>
<comment type="caution">
    <text evidence="11">The sequence shown here is derived from an EMBL/GenBank/DDBJ whole genome shotgun (WGS) entry which is preliminary data.</text>
</comment>
<keyword evidence="12" id="KW-1185">Reference proteome</keyword>
<dbReference type="GO" id="GO:0120230">
    <property type="term" value="F:recombinase activator activity"/>
    <property type="evidence" value="ECO:0007669"/>
    <property type="project" value="TreeGrafter"/>
</dbReference>
<keyword evidence="7" id="KW-0469">Meiosis</keyword>
<gene>
    <name evidence="11" type="ORF">J437_LFUL005173</name>
</gene>
<reference evidence="11" key="2">
    <citation type="submission" date="2017-10" db="EMBL/GenBank/DDBJ databases">
        <title>Ladona fulva Genome sequencing and assembly.</title>
        <authorList>
            <person name="Murali S."/>
            <person name="Richards S."/>
            <person name="Bandaranaike D."/>
            <person name="Bellair M."/>
            <person name="Blankenburg K."/>
            <person name="Chao H."/>
            <person name="Dinh H."/>
            <person name="Doddapaneni H."/>
            <person name="Dugan-Rocha S."/>
            <person name="Elkadiri S."/>
            <person name="Gnanaolivu R."/>
            <person name="Hernandez B."/>
            <person name="Skinner E."/>
            <person name="Javaid M."/>
            <person name="Lee S."/>
            <person name="Li M."/>
            <person name="Ming W."/>
            <person name="Munidasa M."/>
            <person name="Muniz J."/>
            <person name="Nguyen L."/>
            <person name="Hughes D."/>
            <person name="Osuji N."/>
            <person name="Pu L.-L."/>
            <person name="Puazo M."/>
            <person name="Qu C."/>
            <person name="Quiroz J."/>
            <person name="Raj R."/>
            <person name="Weissenberger G."/>
            <person name="Xin Y."/>
            <person name="Zou X."/>
            <person name="Han Y."/>
            <person name="Worley K."/>
            <person name="Muzny D."/>
            <person name="Gibbs R."/>
        </authorList>
    </citation>
    <scope>NUCLEOTIDE SEQUENCE</scope>
    <source>
        <strain evidence="11">Sampled in the wild</strain>
    </source>
</reference>
<feature type="domain" description="Homologous-pairing protein 2 winged helix" evidence="9">
    <location>
        <begin position="4"/>
        <end position="65"/>
    </location>
</feature>
<dbReference type="PANTHER" id="PTHR15938">
    <property type="entry name" value="TBP-1 INTERACTING PROTEIN"/>
    <property type="match status" value="1"/>
</dbReference>
<evidence type="ECO:0000313" key="12">
    <source>
        <dbReference type="Proteomes" id="UP000792457"/>
    </source>
</evidence>
<keyword evidence="4 8" id="KW-0175">Coiled coil</keyword>
<dbReference type="GO" id="GO:0003690">
    <property type="term" value="F:double-stranded DNA binding"/>
    <property type="evidence" value="ECO:0007669"/>
    <property type="project" value="TreeGrafter"/>
</dbReference>
<evidence type="ECO:0000259" key="9">
    <source>
        <dbReference type="Pfam" id="PF07106"/>
    </source>
</evidence>
<keyword evidence="5" id="KW-0233">DNA recombination</keyword>
<dbReference type="GO" id="GO:0000794">
    <property type="term" value="C:condensed nuclear chromosome"/>
    <property type="evidence" value="ECO:0007669"/>
    <property type="project" value="TreeGrafter"/>
</dbReference>
<evidence type="ECO:0000259" key="10">
    <source>
        <dbReference type="Pfam" id="PF18517"/>
    </source>
</evidence>
<evidence type="ECO:0000256" key="6">
    <source>
        <dbReference type="ARBA" id="ARBA00023242"/>
    </source>
</evidence>
<evidence type="ECO:0000256" key="7">
    <source>
        <dbReference type="ARBA" id="ARBA00023254"/>
    </source>
</evidence>
<dbReference type="OrthoDB" id="272266at2759"/>
<protein>
    <recommendedName>
        <fullName evidence="3">Homologous-pairing protein 2 homolog</fullName>
    </recommendedName>
</protein>
<organism evidence="11 12">
    <name type="scientific">Ladona fulva</name>
    <name type="common">Scarce chaser dragonfly</name>
    <name type="synonym">Libellula fulva</name>
    <dbReference type="NCBI Taxonomy" id="123851"/>
    <lineage>
        <taxon>Eukaryota</taxon>
        <taxon>Metazoa</taxon>
        <taxon>Ecdysozoa</taxon>
        <taxon>Arthropoda</taxon>
        <taxon>Hexapoda</taxon>
        <taxon>Insecta</taxon>
        <taxon>Pterygota</taxon>
        <taxon>Palaeoptera</taxon>
        <taxon>Odonata</taxon>
        <taxon>Epiprocta</taxon>
        <taxon>Anisoptera</taxon>
        <taxon>Libelluloidea</taxon>
        <taxon>Libellulidae</taxon>
        <taxon>Ladona</taxon>
    </lineage>
</organism>
<feature type="domain" description="Leucine zipper with capping helix" evidence="10">
    <location>
        <begin position="147"/>
        <end position="202"/>
    </location>
</feature>
<name>A0A8K0P7T0_LADFU</name>
<dbReference type="Pfam" id="PF18517">
    <property type="entry name" value="LZ3wCH"/>
    <property type="match status" value="1"/>
</dbReference>
<dbReference type="AlphaFoldDB" id="A0A8K0P7T0"/>
<dbReference type="GO" id="GO:0120231">
    <property type="term" value="C:DNA recombinase auxiliary factor complex"/>
    <property type="evidence" value="ECO:0007669"/>
    <property type="project" value="TreeGrafter"/>
</dbReference>
<dbReference type="EMBL" id="KZ309122">
    <property type="protein sequence ID" value="KAG8237066.1"/>
    <property type="molecule type" value="Genomic_DNA"/>
</dbReference>
<dbReference type="InterPro" id="IPR036388">
    <property type="entry name" value="WH-like_DNA-bd_sf"/>
</dbReference>
<sequence>MTMDANKAVLKYLKVQNRPYSANDICSNMHKEYGKSAIQKALDSLVAEDHVIEKTYGKQKVYAYNQTRESANFDANSSSDIDGDIERINSEVSKLEKEIKESEAKLSMVRASLTTADAERELSKITSEVERLRGELKDIKSNPETVSSAEREKIISTHAKYVKEWRTRKNQCMQMVLTILENLPKNKVSFMQELGMETDEDVNVSISDMKSMG</sequence>
<evidence type="ECO:0000313" key="11">
    <source>
        <dbReference type="EMBL" id="KAG8237066.1"/>
    </source>
</evidence>
<comment type="subcellular location">
    <subcellularLocation>
        <location evidence="1">Nucleus</location>
    </subcellularLocation>
</comment>
<dbReference type="Pfam" id="PF07106">
    <property type="entry name" value="WHD_TBPIP"/>
    <property type="match status" value="1"/>
</dbReference>
<feature type="coiled-coil region" evidence="8">
    <location>
        <begin position="85"/>
        <end position="142"/>
    </location>
</feature>
<evidence type="ECO:0000256" key="2">
    <source>
        <dbReference type="ARBA" id="ARBA00007922"/>
    </source>
</evidence>
<dbReference type="InterPro" id="IPR010776">
    <property type="entry name" value="Hop2_WH_dom"/>
</dbReference>
<dbReference type="GO" id="GO:0010774">
    <property type="term" value="P:meiotic strand invasion involved in reciprocal meiotic recombination"/>
    <property type="evidence" value="ECO:0007669"/>
    <property type="project" value="TreeGrafter"/>
</dbReference>
<dbReference type="Proteomes" id="UP000792457">
    <property type="component" value="Unassembled WGS sequence"/>
</dbReference>
<dbReference type="GO" id="GO:0007129">
    <property type="term" value="P:homologous chromosome pairing at meiosis"/>
    <property type="evidence" value="ECO:0007669"/>
    <property type="project" value="TreeGrafter"/>
</dbReference>
<evidence type="ECO:0000256" key="1">
    <source>
        <dbReference type="ARBA" id="ARBA00004123"/>
    </source>
</evidence>
<evidence type="ECO:0000256" key="5">
    <source>
        <dbReference type="ARBA" id="ARBA00023172"/>
    </source>
</evidence>
<evidence type="ECO:0000256" key="4">
    <source>
        <dbReference type="ARBA" id="ARBA00023054"/>
    </source>
</evidence>
<keyword evidence="6" id="KW-0539">Nucleus</keyword>
<dbReference type="Gene3D" id="1.10.10.10">
    <property type="entry name" value="Winged helix-like DNA-binding domain superfamily/Winged helix DNA-binding domain"/>
    <property type="match status" value="1"/>
</dbReference>